<dbReference type="AlphaFoldDB" id="A0A7J7YDY6"/>
<evidence type="ECO:0000256" key="2">
    <source>
        <dbReference type="ARBA" id="ARBA00013184"/>
    </source>
</evidence>
<dbReference type="VEuPathDB" id="HostDB:LOC118656434"/>
<dbReference type="GO" id="GO:0003713">
    <property type="term" value="F:transcription coactivator activity"/>
    <property type="evidence" value="ECO:0007669"/>
    <property type="project" value="TreeGrafter"/>
</dbReference>
<evidence type="ECO:0000256" key="4">
    <source>
        <dbReference type="ARBA" id="ARBA00022723"/>
    </source>
</evidence>
<dbReference type="GO" id="GO:0005667">
    <property type="term" value="C:transcription regulator complex"/>
    <property type="evidence" value="ECO:0007669"/>
    <property type="project" value="TreeGrafter"/>
</dbReference>
<evidence type="ECO:0000259" key="12">
    <source>
        <dbReference type="PROSITE" id="PS50134"/>
    </source>
</evidence>
<evidence type="ECO:0000256" key="10">
    <source>
        <dbReference type="PROSITE-ProRule" id="PRU00203"/>
    </source>
</evidence>
<sequence>MVKVGLGLDEEAKEGDEGGSQGEPQFRSLWEWQRQAIQRCIQSLRHACQCRHANCLQPSCQKMRWVVQHTKGCQRKTNEGCGVCKQFIALCCYHAKHCQENTCPIPYCLNIKQKLCQQEIQHHQQHG</sequence>
<organism evidence="13 14">
    <name type="scientific">Myotis myotis</name>
    <name type="common">Greater mouse-eared bat</name>
    <name type="synonym">Vespertilio myotis</name>
    <dbReference type="NCBI Taxonomy" id="51298"/>
    <lineage>
        <taxon>Eukaryota</taxon>
        <taxon>Metazoa</taxon>
        <taxon>Chordata</taxon>
        <taxon>Craniata</taxon>
        <taxon>Vertebrata</taxon>
        <taxon>Euteleostomi</taxon>
        <taxon>Mammalia</taxon>
        <taxon>Eutheria</taxon>
        <taxon>Laurasiatheria</taxon>
        <taxon>Chiroptera</taxon>
        <taxon>Yangochiroptera</taxon>
        <taxon>Vespertilionidae</taxon>
        <taxon>Myotis</taxon>
    </lineage>
</organism>
<dbReference type="InterPro" id="IPR013178">
    <property type="entry name" value="Histone_AcTrfase_Rtt109/CBP"/>
</dbReference>
<dbReference type="EMBL" id="JABWUV010000004">
    <property type="protein sequence ID" value="KAF6360201.1"/>
    <property type="molecule type" value="Genomic_DNA"/>
</dbReference>
<gene>
    <name evidence="13" type="ORF">mMyoMyo1_011153</name>
</gene>
<feature type="zinc finger region" description="TAZ-type" evidence="10">
    <location>
        <begin position="30"/>
        <end position="111"/>
    </location>
</feature>
<comment type="caution">
    <text evidence="13">The sequence shown here is derived from an EMBL/GenBank/DDBJ whole genome shotgun (WGS) entry which is preliminary data.</text>
</comment>
<keyword evidence="7" id="KW-0805">Transcription regulation</keyword>
<dbReference type="EC" id="2.3.1.48" evidence="2"/>
<dbReference type="SUPFAM" id="SSF57933">
    <property type="entry name" value="TAZ domain"/>
    <property type="match status" value="1"/>
</dbReference>
<dbReference type="Pfam" id="PF02135">
    <property type="entry name" value="zf-TAZ"/>
    <property type="match status" value="1"/>
</dbReference>
<comment type="subcellular location">
    <subcellularLocation>
        <location evidence="1">Nucleus</location>
    </subcellularLocation>
</comment>
<evidence type="ECO:0000256" key="1">
    <source>
        <dbReference type="ARBA" id="ARBA00004123"/>
    </source>
</evidence>
<dbReference type="InterPro" id="IPR035898">
    <property type="entry name" value="TAZ_dom_sf"/>
</dbReference>
<dbReference type="Gene3D" id="1.20.1020.10">
    <property type="entry name" value="TAZ domain"/>
    <property type="match status" value="1"/>
</dbReference>
<keyword evidence="8" id="KW-0804">Transcription</keyword>
<dbReference type="GO" id="GO:0045944">
    <property type="term" value="P:positive regulation of transcription by RNA polymerase II"/>
    <property type="evidence" value="ECO:0007669"/>
    <property type="project" value="TreeGrafter"/>
</dbReference>
<feature type="domain" description="TAZ-type" evidence="12">
    <location>
        <begin position="30"/>
        <end position="111"/>
    </location>
</feature>
<evidence type="ECO:0000313" key="14">
    <source>
        <dbReference type="Proteomes" id="UP000527355"/>
    </source>
</evidence>
<keyword evidence="3" id="KW-0808">Transferase</keyword>
<dbReference type="Proteomes" id="UP000527355">
    <property type="component" value="Unassembled WGS sequence"/>
</dbReference>
<dbReference type="InterPro" id="IPR000197">
    <property type="entry name" value="Znf_TAZ"/>
</dbReference>
<dbReference type="SMART" id="SM00551">
    <property type="entry name" value="ZnF_TAZ"/>
    <property type="match status" value="1"/>
</dbReference>
<dbReference type="GO" id="GO:0004402">
    <property type="term" value="F:histone acetyltransferase activity"/>
    <property type="evidence" value="ECO:0007669"/>
    <property type="project" value="InterPro"/>
</dbReference>
<dbReference type="GO" id="GO:0008270">
    <property type="term" value="F:zinc ion binding"/>
    <property type="evidence" value="ECO:0007669"/>
    <property type="project" value="UniProtKB-KW"/>
</dbReference>
<protein>
    <recommendedName>
        <fullName evidence="2">histone acetyltransferase</fullName>
        <ecNumber evidence="2">2.3.1.48</ecNumber>
    </recommendedName>
</protein>
<dbReference type="GO" id="GO:0000123">
    <property type="term" value="C:histone acetyltransferase complex"/>
    <property type="evidence" value="ECO:0007669"/>
    <property type="project" value="TreeGrafter"/>
</dbReference>
<evidence type="ECO:0000256" key="3">
    <source>
        <dbReference type="ARBA" id="ARBA00022679"/>
    </source>
</evidence>
<evidence type="ECO:0000256" key="5">
    <source>
        <dbReference type="ARBA" id="ARBA00022771"/>
    </source>
</evidence>
<keyword evidence="9" id="KW-0539">Nucleus</keyword>
<dbReference type="PROSITE" id="PS50134">
    <property type="entry name" value="ZF_TAZ"/>
    <property type="match status" value="1"/>
</dbReference>
<feature type="region of interest" description="Disordered" evidence="11">
    <location>
        <begin position="1"/>
        <end position="22"/>
    </location>
</feature>
<keyword evidence="4 10" id="KW-0479">Metal-binding</keyword>
<evidence type="ECO:0000313" key="13">
    <source>
        <dbReference type="EMBL" id="KAF6360201.1"/>
    </source>
</evidence>
<evidence type="ECO:0000256" key="7">
    <source>
        <dbReference type="ARBA" id="ARBA00023015"/>
    </source>
</evidence>
<keyword evidence="5 10" id="KW-0863">Zinc-finger</keyword>
<keyword evidence="6 10" id="KW-0862">Zinc</keyword>
<evidence type="ECO:0000256" key="9">
    <source>
        <dbReference type="ARBA" id="ARBA00023242"/>
    </source>
</evidence>
<keyword evidence="14" id="KW-1185">Reference proteome</keyword>
<dbReference type="GO" id="GO:0005634">
    <property type="term" value="C:nucleus"/>
    <property type="evidence" value="ECO:0007669"/>
    <property type="project" value="UniProtKB-SubCell"/>
</dbReference>
<evidence type="ECO:0000256" key="11">
    <source>
        <dbReference type="SAM" id="MobiDB-lite"/>
    </source>
</evidence>
<dbReference type="GO" id="GO:0031490">
    <property type="term" value="F:chromatin DNA binding"/>
    <property type="evidence" value="ECO:0007669"/>
    <property type="project" value="TreeGrafter"/>
</dbReference>
<reference evidence="13 14" key="1">
    <citation type="journal article" date="2020" name="Nature">
        <title>Six reference-quality genomes reveal evolution of bat adaptations.</title>
        <authorList>
            <person name="Jebb D."/>
            <person name="Huang Z."/>
            <person name="Pippel M."/>
            <person name="Hughes G.M."/>
            <person name="Lavrichenko K."/>
            <person name="Devanna P."/>
            <person name="Winkler S."/>
            <person name="Jermiin L.S."/>
            <person name="Skirmuntt E.C."/>
            <person name="Katzourakis A."/>
            <person name="Burkitt-Gray L."/>
            <person name="Ray D.A."/>
            <person name="Sullivan K.A.M."/>
            <person name="Roscito J.G."/>
            <person name="Kirilenko B.M."/>
            <person name="Davalos L.M."/>
            <person name="Corthals A.P."/>
            <person name="Power M.L."/>
            <person name="Jones G."/>
            <person name="Ransome R.D."/>
            <person name="Dechmann D.K.N."/>
            <person name="Locatelli A.G."/>
            <person name="Puechmaille S.J."/>
            <person name="Fedrigo O."/>
            <person name="Jarvis E.D."/>
            <person name="Hiller M."/>
            <person name="Vernes S.C."/>
            <person name="Myers E.W."/>
            <person name="Teeling E.C."/>
        </authorList>
    </citation>
    <scope>NUCLEOTIDE SEQUENCE [LARGE SCALE GENOMIC DNA]</scope>
    <source>
        <strain evidence="13">MMyoMyo1</strain>
        <tissue evidence="13">Flight muscle</tissue>
    </source>
</reference>
<dbReference type="PANTHER" id="PTHR13808">
    <property type="entry name" value="CBP/P300-RELATED"/>
    <property type="match status" value="1"/>
</dbReference>
<evidence type="ECO:0000256" key="6">
    <source>
        <dbReference type="ARBA" id="ARBA00022833"/>
    </source>
</evidence>
<dbReference type="PANTHER" id="PTHR13808:SF34">
    <property type="entry name" value="CREB-BINDING PROTEIN"/>
    <property type="match status" value="1"/>
</dbReference>
<accession>A0A7J7YDY6</accession>
<proteinExistence type="predicted"/>
<evidence type="ECO:0000256" key="8">
    <source>
        <dbReference type="ARBA" id="ARBA00023163"/>
    </source>
</evidence>
<name>A0A7J7YDY6_MYOMY</name>